<dbReference type="OrthoDB" id="2656488at2"/>
<dbReference type="Proteomes" id="UP000242687">
    <property type="component" value="Unassembled WGS sequence"/>
</dbReference>
<comment type="caution">
    <text evidence="1">The sequence shown here is derived from an EMBL/GenBank/DDBJ whole genome shotgun (WGS) entry which is preliminary data.</text>
</comment>
<proteinExistence type="predicted"/>
<organism evidence="1 2">
    <name type="scientific">Mucilaginibacter auburnensis</name>
    <dbReference type="NCBI Taxonomy" id="1457233"/>
    <lineage>
        <taxon>Bacteria</taxon>
        <taxon>Pseudomonadati</taxon>
        <taxon>Bacteroidota</taxon>
        <taxon>Sphingobacteriia</taxon>
        <taxon>Sphingobacteriales</taxon>
        <taxon>Sphingobacteriaceae</taxon>
        <taxon>Mucilaginibacter</taxon>
    </lineage>
</organism>
<sequence>MERLIQGNKTYSYYEYVKEQEFEQVIVQQASHIFGSNSIYIDIKKRIGESIITIPDGYLIDFSFEAEPRLYIIENELSSHDPYKHIGSQLLKFAISYKASGRKIKAFLLEHIIADPQSLSMTENSLTKAGYRNIDDFLESIIFEKPVAAIVVIDQSTPELENVLSQLTMDTDIIEFQTFKHENVTIHKFTPFNAEIRELAESPKTSLKPEELNTVVVAAREEGFEQEFLNNNCWYSIRINASMLDKIKYIAAYQVAPVSAITHYAEVASIEKWKDTNKYILYFKDKAKTINPIPLDKDKKGLAPQAPRYTAIEKILKAKKLSQVF</sequence>
<name>A0A2H9VLL2_9SPHI</name>
<accession>A0A2H9VLL2</accession>
<evidence type="ECO:0000313" key="1">
    <source>
        <dbReference type="EMBL" id="PJJ79202.1"/>
    </source>
</evidence>
<dbReference type="AlphaFoldDB" id="A0A2H9VLL2"/>
<gene>
    <name evidence="1" type="ORF">CLV57_2328</name>
</gene>
<dbReference type="EMBL" id="PGFJ01000002">
    <property type="protein sequence ID" value="PJJ79202.1"/>
    <property type="molecule type" value="Genomic_DNA"/>
</dbReference>
<reference evidence="1 2" key="1">
    <citation type="submission" date="2017-11" db="EMBL/GenBank/DDBJ databases">
        <title>Genomic Encyclopedia of Archaeal and Bacterial Type Strains, Phase II (KMG-II): From Individual Species to Whole Genera.</title>
        <authorList>
            <person name="Goeker M."/>
        </authorList>
    </citation>
    <scope>NUCLEOTIDE SEQUENCE [LARGE SCALE GENOMIC DNA]</scope>
    <source>
        <strain evidence="1 2">DSM 28175</strain>
    </source>
</reference>
<keyword evidence="2" id="KW-1185">Reference proteome</keyword>
<dbReference type="RefSeq" id="WP_100341563.1">
    <property type="nucleotide sequence ID" value="NZ_PGFJ01000002.1"/>
</dbReference>
<evidence type="ECO:0000313" key="2">
    <source>
        <dbReference type="Proteomes" id="UP000242687"/>
    </source>
</evidence>
<protein>
    <submittedName>
        <fullName evidence="1">Uncharacterized protein</fullName>
    </submittedName>
</protein>